<feature type="domain" description="DUF5641" evidence="1">
    <location>
        <begin position="153"/>
        <end position="245"/>
    </location>
</feature>
<evidence type="ECO:0000313" key="2">
    <source>
        <dbReference type="EMBL" id="KAK0138500.1"/>
    </source>
</evidence>
<dbReference type="Pfam" id="PF18701">
    <property type="entry name" value="DUF5641"/>
    <property type="match status" value="1"/>
</dbReference>
<comment type="caution">
    <text evidence="2">The sequence shown here is derived from an EMBL/GenBank/DDBJ whole genome shotgun (WGS) entry which is preliminary data.</text>
</comment>
<protein>
    <recommendedName>
        <fullName evidence="1">DUF5641 domain-containing protein</fullName>
    </recommendedName>
</protein>
<dbReference type="Proteomes" id="UP001174136">
    <property type="component" value="Unassembled WGS sequence"/>
</dbReference>
<name>A0AA47NV51_MERPO</name>
<dbReference type="AlphaFoldDB" id="A0AA47NV51"/>
<dbReference type="PANTHER" id="PTHR47331">
    <property type="entry name" value="PHD-TYPE DOMAIN-CONTAINING PROTEIN"/>
    <property type="match status" value="1"/>
</dbReference>
<proteinExistence type="predicted"/>
<evidence type="ECO:0000313" key="3">
    <source>
        <dbReference type="Proteomes" id="UP001174136"/>
    </source>
</evidence>
<evidence type="ECO:0000259" key="1">
    <source>
        <dbReference type="Pfam" id="PF18701"/>
    </source>
</evidence>
<keyword evidence="3" id="KW-1185">Reference proteome</keyword>
<sequence length="254" mass="28337">MPTEISPNGRLLTTYIRCANHSHLARLSRAPSSSPLRLMHHTPPQPTTCLVNTVTSTHHSLPDAQQFSTFGELREIRSVMAALTGTLGSQVVSGEVLTTILIEIEGILNSKPLGYVSSDVADPVTPNLLLMGRPDPSLPQAVYHDSELLSRRQWRVCQVLSDRFWVQFLRHYLPTLQTQSKWQADTSPLQLDTIVMIVDPQLPRASWPVGKIKKVFPGADGLIRTAEVEVRDRTYIRPVSRLIRLPAVPEEDGQ</sequence>
<organism evidence="2 3">
    <name type="scientific">Merluccius polli</name>
    <name type="common">Benguela hake</name>
    <name type="synonym">Merluccius cadenati</name>
    <dbReference type="NCBI Taxonomy" id="89951"/>
    <lineage>
        <taxon>Eukaryota</taxon>
        <taxon>Metazoa</taxon>
        <taxon>Chordata</taxon>
        <taxon>Craniata</taxon>
        <taxon>Vertebrata</taxon>
        <taxon>Euteleostomi</taxon>
        <taxon>Actinopterygii</taxon>
        <taxon>Neopterygii</taxon>
        <taxon>Teleostei</taxon>
        <taxon>Neoteleostei</taxon>
        <taxon>Acanthomorphata</taxon>
        <taxon>Zeiogadaria</taxon>
        <taxon>Gadariae</taxon>
        <taxon>Gadiformes</taxon>
        <taxon>Gadoidei</taxon>
        <taxon>Merlucciidae</taxon>
        <taxon>Merluccius</taxon>
    </lineage>
</organism>
<gene>
    <name evidence="2" type="ORF">N1851_024978</name>
</gene>
<reference evidence="2" key="1">
    <citation type="journal article" date="2023" name="Front. Mar. Sci.">
        <title>A new Merluccius polli reference genome to investigate the effects of global change in West African waters.</title>
        <authorList>
            <person name="Mateo J.L."/>
            <person name="Blanco-Fernandez C."/>
            <person name="Garcia-Vazquez E."/>
            <person name="Machado-Schiaffino G."/>
        </authorList>
    </citation>
    <scope>NUCLEOTIDE SEQUENCE</scope>
    <source>
        <strain evidence="2">C29</strain>
        <tissue evidence="2">Fin</tissue>
    </source>
</reference>
<accession>A0AA47NV51</accession>
<dbReference type="InterPro" id="IPR040676">
    <property type="entry name" value="DUF5641"/>
</dbReference>
<dbReference type="EMBL" id="JAOPHQ010004606">
    <property type="protein sequence ID" value="KAK0138500.1"/>
    <property type="molecule type" value="Genomic_DNA"/>
</dbReference>